<accession>A0A6G0T3F2</accession>
<protein>
    <submittedName>
        <fullName evidence="12">Uncharacterized protein</fullName>
    </submittedName>
</protein>
<sequence>MNWIFVCFICSLIINPVFLEIPKPTFTIDYEKNEFLKDGEVFRYVSGSLHYFRVPQLYWKDRIQKMKAAGLNTITTYVEWSLHEPFPGVYNFEGIADLEYFIELIKNENMYLILRPGPYICAERDFGGFPYWLLNVTPKKSLRTNNSSYKKYVSKWFSVLMPIIQPHLYGNGGNIILVQVENEYGSYYACDSEYKLWIRDLFRSYVENKAVLFTIDGCGQSYFDCGVIPEVYATVDFGVSSNASQCFDFMRKVQKGGPFVNSEFYPGWLTHWQESESIVHSIDVVKQMKVMLAMNASFSFYMFHGGTNFGFTSGANTNDTKESIGYLPQLTSYDYNAPLDEAGDPTEKYFQIKQTLEEAKYAVTNEVSPIPTPKGAYGKFYLKPLASIFEKVAQRIKPVISYVPLPFEDLDINTGFVMYETTLTDDQKNVENPVNLTVNTVRDRAIIYLDKVQVGTMNRLKGNTTISLNINRSVQNLSILIENQGRINYGEFIEDRKRRHIRKKYKTRGSNFDLCLRIKICLHWPCIKGIFDQVFLGNKTLSPWKMTAYPLNETSWISSIKTVENIETIQLPAFYKTQFTLPKNYTKCLDTYLDTSGWTKGVAFLNNVNLGRYWPLGGPQVTLYVPAPFLKPSPYVNTLVMFELEGAPQDISVQFVDKPILDGPIIT</sequence>
<dbReference type="InterPro" id="IPR031330">
    <property type="entry name" value="Gly_Hdrlase_35_cat"/>
</dbReference>
<evidence type="ECO:0000256" key="4">
    <source>
        <dbReference type="ARBA" id="ARBA00023180"/>
    </source>
</evidence>
<evidence type="ECO:0000259" key="11">
    <source>
        <dbReference type="Pfam" id="PF21467"/>
    </source>
</evidence>
<comment type="caution">
    <text evidence="12">The sequence shown here is derived from an EMBL/GenBank/DDBJ whole genome shotgun (WGS) entry which is preliminary data.</text>
</comment>
<organism evidence="12 13">
    <name type="scientific">Aphis glycines</name>
    <name type="common">Soybean aphid</name>
    <dbReference type="NCBI Taxonomy" id="307491"/>
    <lineage>
        <taxon>Eukaryota</taxon>
        <taxon>Metazoa</taxon>
        <taxon>Ecdysozoa</taxon>
        <taxon>Arthropoda</taxon>
        <taxon>Hexapoda</taxon>
        <taxon>Insecta</taxon>
        <taxon>Pterygota</taxon>
        <taxon>Neoptera</taxon>
        <taxon>Paraneoptera</taxon>
        <taxon>Hemiptera</taxon>
        <taxon>Sternorrhyncha</taxon>
        <taxon>Aphidomorpha</taxon>
        <taxon>Aphidoidea</taxon>
        <taxon>Aphididae</taxon>
        <taxon>Aphidini</taxon>
        <taxon>Aphis</taxon>
        <taxon>Aphis</taxon>
    </lineage>
</organism>
<dbReference type="InterPro" id="IPR026283">
    <property type="entry name" value="B-gal_1-like"/>
</dbReference>
<dbReference type="InterPro" id="IPR008979">
    <property type="entry name" value="Galactose-bd-like_sf"/>
</dbReference>
<feature type="chain" id="PRO_5026231104" evidence="8">
    <location>
        <begin position="20"/>
        <end position="667"/>
    </location>
</feature>
<dbReference type="EMBL" id="VYZN01000065">
    <property type="protein sequence ID" value="KAE9524724.1"/>
    <property type="molecule type" value="Genomic_DNA"/>
</dbReference>
<keyword evidence="4" id="KW-0325">Glycoprotein</keyword>
<keyword evidence="13" id="KW-1185">Reference proteome</keyword>
<proteinExistence type="inferred from homology"/>
<keyword evidence="3" id="KW-0378">Hydrolase</keyword>
<dbReference type="InterPro" id="IPR017853">
    <property type="entry name" value="GH"/>
</dbReference>
<dbReference type="GO" id="GO:0004565">
    <property type="term" value="F:beta-galactosidase activity"/>
    <property type="evidence" value="ECO:0007669"/>
    <property type="project" value="InterPro"/>
</dbReference>
<feature type="domain" description="Beta-galactosidase galactose-binding" evidence="11">
    <location>
        <begin position="572"/>
        <end position="633"/>
    </location>
</feature>
<dbReference type="SUPFAM" id="SSF51445">
    <property type="entry name" value="(Trans)glycosidases"/>
    <property type="match status" value="1"/>
</dbReference>
<dbReference type="Gene3D" id="2.60.120.260">
    <property type="entry name" value="Galactose-binding domain-like"/>
    <property type="match status" value="2"/>
</dbReference>
<evidence type="ECO:0000256" key="8">
    <source>
        <dbReference type="SAM" id="SignalP"/>
    </source>
</evidence>
<reference evidence="12 13" key="1">
    <citation type="submission" date="2019-08" db="EMBL/GenBank/DDBJ databases">
        <title>The genome of the soybean aphid Biotype 1, its phylome, world population structure and adaptation to the North American continent.</title>
        <authorList>
            <person name="Giordano R."/>
            <person name="Donthu R.K."/>
            <person name="Hernandez A.G."/>
            <person name="Wright C.L."/>
            <person name="Zimin A.V."/>
        </authorList>
    </citation>
    <scope>NUCLEOTIDE SEQUENCE [LARGE SCALE GENOMIC DNA]</scope>
    <source>
        <tissue evidence="12">Whole aphids</tissue>
    </source>
</reference>
<dbReference type="PIRSF" id="PIRSF006336">
    <property type="entry name" value="B-gal"/>
    <property type="match status" value="1"/>
</dbReference>
<dbReference type="AlphaFoldDB" id="A0A6G0T3F2"/>
<dbReference type="PRINTS" id="PR00742">
    <property type="entry name" value="GLHYDRLASE35"/>
</dbReference>
<dbReference type="PANTHER" id="PTHR23421">
    <property type="entry name" value="BETA-GALACTOSIDASE RELATED"/>
    <property type="match status" value="1"/>
</dbReference>
<feature type="domain" description="Beta-galactosidase 1-like first all-beta" evidence="10">
    <location>
        <begin position="404"/>
        <end position="497"/>
    </location>
</feature>
<gene>
    <name evidence="12" type="ORF">AGLY_014774</name>
</gene>
<dbReference type="InterPro" id="IPR048913">
    <property type="entry name" value="BetaGal_gal-bd"/>
</dbReference>
<evidence type="ECO:0000256" key="7">
    <source>
        <dbReference type="RuleBase" id="RU003679"/>
    </source>
</evidence>
<evidence type="ECO:0000313" key="13">
    <source>
        <dbReference type="Proteomes" id="UP000475862"/>
    </source>
</evidence>
<dbReference type="GO" id="GO:0005975">
    <property type="term" value="P:carbohydrate metabolic process"/>
    <property type="evidence" value="ECO:0007669"/>
    <property type="project" value="InterPro"/>
</dbReference>
<dbReference type="InterPro" id="IPR001944">
    <property type="entry name" value="Glycoside_Hdrlase_35"/>
</dbReference>
<keyword evidence="5" id="KW-0326">Glycosidase</keyword>
<feature type="active site" description="Proton donor" evidence="6">
    <location>
        <position position="183"/>
    </location>
</feature>
<dbReference type="OrthoDB" id="1657402at2759"/>
<dbReference type="Pfam" id="PF01301">
    <property type="entry name" value="Glyco_hydro_35"/>
    <property type="match status" value="1"/>
</dbReference>
<evidence type="ECO:0000313" key="12">
    <source>
        <dbReference type="EMBL" id="KAE9524724.1"/>
    </source>
</evidence>
<dbReference type="Pfam" id="PF21317">
    <property type="entry name" value="BetaGal_ABD_1"/>
    <property type="match status" value="1"/>
</dbReference>
<feature type="domain" description="Glycoside hydrolase 35 catalytic" evidence="9">
    <location>
        <begin position="34"/>
        <end position="357"/>
    </location>
</feature>
<dbReference type="Pfam" id="PF21467">
    <property type="entry name" value="BetaGal_gal-bd"/>
    <property type="match status" value="1"/>
</dbReference>
<feature type="signal peptide" evidence="8">
    <location>
        <begin position="1"/>
        <end position="19"/>
    </location>
</feature>
<dbReference type="InterPro" id="IPR048912">
    <property type="entry name" value="BetaGal1-like_ABD1"/>
</dbReference>
<dbReference type="FunFam" id="3.20.20.80:FF:000017">
    <property type="entry name" value="Beta-galactosidase"/>
    <property type="match status" value="1"/>
</dbReference>
<comment type="similarity">
    <text evidence="1 7">Belongs to the glycosyl hydrolase 35 family.</text>
</comment>
<dbReference type="Proteomes" id="UP000475862">
    <property type="component" value="Unassembled WGS sequence"/>
</dbReference>
<name>A0A6G0T3F2_APHGL</name>
<keyword evidence="2 8" id="KW-0732">Signal</keyword>
<evidence type="ECO:0000256" key="2">
    <source>
        <dbReference type="ARBA" id="ARBA00022729"/>
    </source>
</evidence>
<evidence type="ECO:0000256" key="5">
    <source>
        <dbReference type="ARBA" id="ARBA00023295"/>
    </source>
</evidence>
<dbReference type="Gene3D" id="3.20.20.80">
    <property type="entry name" value="Glycosidases"/>
    <property type="match status" value="1"/>
</dbReference>
<dbReference type="SUPFAM" id="SSF49785">
    <property type="entry name" value="Galactose-binding domain-like"/>
    <property type="match status" value="1"/>
</dbReference>
<evidence type="ECO:0000256" key="3">
    <source>
        <dbReference type="ARBA" id="ARBA00022801"/>
    </source>
</evidence>
<evidence type="ECO:0000259" key="9">
    <source>
        <dbReference type="Pfam" id="PF01301"/>
    </source>
</evidence>
<evidence type="ECO:0000259" key="10">
    <source>
        <dbReference type="Pfam" id="PF21317"/>
    </source>
</evidence>
<evidence type="ECO:0000256" key="1">
    <source>
        <dbReference type="ARBA" id="ARBA00009809"/>
    </source>
</evidence>
<evidence type="ECO:0000256" key="6">
    <source>
        <dbReference type="PIRSR" id="PIRSR006336-1"/>
    </source>
</evidence>
<feature type="active site" description="Nucleophile" evidence="6">
    <location>
        <position position="263"/>
    </location>
</feature>